<keyword evidence="1" id="KW-1133">Transmembrane helix</keyword>
<dbReference type="EMBL" id="JAZDQT010000002">
    <property type="protein sequence ID" value="MEE1946342.1"/>
    <property type="molecule type" value="Genomic_DNA"/>
</dbReference>
<keyword evidence="4" id="KW-0808">Transferase</keyword>
<gene>
    <name evidence="4" type="ORF">VRU48_14550</name>
</gene>
<keyword evidence="2" id="KW-0732">Signal</keyword>
<feature type="transmembrane region" description="Helical" evidence="1">
    <location>
        <begin position="261"/>
        <end position="279"/>
    </location>
</feature>
<evidence type="ECO:0000313" key="5">
    <source>
        <dbReference type="Proteomes" id="UP001336835"/>
    </source>
</evidence>
<dbReference type="InterPro" id="IPR010559">
    <property type="entry name" value="Sig_transdc_His_kin_internal"/>
</dbReference>
<dbReference type="Pfam" id="PF06580">
    <property type="entry name" value="His_kinase"/>
    <property type="match status" value="1"/>
</dbReference>
<dbReference type="Proteomes" id="UP001336835">
    <property type="component" value="Unassembled WGS sequence"/>
</dbReference>
<dbReference type="InterPro" id="IPR050640">
    <property type="entry name" value="Bact_2-comp_sensor_kinase"/>
</dbReference>
<dbReference type="PANTHER" id="PTHR34220">
    <property type="entry name" value="SENSOR HISTIDINE KINASE YPDA"/>
    <property type="match status" value="1"/>
</dbReference>
<sequence>MKRLCFIFVLILLASCKHSTVVYEASEPRFRMGDDRLWAHKNYADANWETARGFTEDKVFWVRFNMDLKERPDPQTPLGLQVYSFGAFEVYWDGVCLGHNGELAQSGKPEVPGTETTAYLVPDSLASKGRHLIALRTTQSFKKTEQRGVNVKLQDYPDLLRSSLLTTSYMNLIAGAFLIACIYYFFLYINSRRKQYPVLIFAVICFFFFALLILEYVKFYVDIPYTYFYVRLEAIGWITFLLAFLVPLYFCLQFGFKRKGWLLGLLLCVLVAIYIAKFGHYDTTAIYYSYTMWMVTVLVVIDAVVRKEKGAWVVLIGLISRVVINYFFYYDFSLFISFAIVVLCMLYLHAIRTRMIEEEHEASLLLSARLQLDLVKKNIQPHFLKNTLLSLIDWVEESPQQGVKFLHSLSNEFDIMNSIAEEALIPVRKEIELCQAHLSVMQFRKEIAYQWQEQGIVDTELVPPALFHTLLENGITHSMPIDGQIRFKLSFSLVNGYKAYVFETFALNRIKSGTRVGGNGLNYIKARLTESYGQHWEFASVATATGWQSTIKIKDAP</sequence>
<feature type="transmembrane region" description="Helical" evidence="1">
    <location>
        <begin position="285"/>
        <end position="304"/>
    </location>
</feature>
<dbReference type="GO" id="GO:0016301">
    <property type="term" value="F:kinase activity"/>
    <property type="evidence" value="ECO:0007669"/>
    <property type="project" value="UniProtKB-KW"/>
</dbReference>
<evidence type="ECO:0000259" key="3">
    <source>
        <dbReference type="Pfam" id="PF06580"/>
    </source>
</evidence>
<feature type="domain" description="Signal transduction histidine kinase internal region" evidence="3">
    <location>
        <begin position="371"/>
        <end position="445"/>
    </location>
</feature>
<feature type="transmembrane region" description="Helical" evidence="1">
    <location>
        <begin position="196"/>
        <end position="214"/>
    </location>
</feature>
<keyword evidence="1" id="KW-0812">Transmembrane</keyword>
<dbReference type="RefSeq" id="WP_330108643.1">
    <property type="nucleotide sequence ID" value="NZ_JAZDQT010000002.1"/>
</dbReference>
<feature type="signal peptide" evidence="2">
    <location>
        <begin position="1"/>
        <end position="24"/>
    </location>
</feature>
<evidence type="ECO:0000313" key="4">
    <source>
        <dbReference type="EMBL" id="MEE1946342.1"/>
    </source>
</evidence>
<protein>
    <submittedName>
        <fullName evidence="4">Histidine kinase</fullName>
    </submittedName>
</protein>
<keyword evidence="1" id="KW-0472">Membrane</keyword>
<evidence type="ECO:0000256" key="2">
    <source>
        <dbReference type="SAM" id="SignalP"/>
    </source>
</evidence>
<feature type="transmembrane region" description="Helical" evidence="1">
    <location>
        <begin position="234"/>
        <end position="252"/>
    </location>
</feature>
<dbReference type="PANTHER" id="PTHR34220:SF7">
    <property type="entry name" value="SENSOR HISTIDINE KINASE YPDA"/>
    <property type="match status" value="1"/>
</dbReference>
<dbReference type="PROSITE" id="PS51257">
    <property type="entry name" value="PROKAR_LIPOPROTEIN"/>
    <property type="match status" value="1"/>
</dbReference>
<feature type="transmembrane region" description="Helical" evidence="1">
    <location>
        <begin position="334"/>
        <end position="351"/>
    </location>
</feature>
<proteinExistence type="predicted"/>
<comment type="caution">
    <text evidence="4">The sequence shown here is derived from an EMBL/GenBank/DDBJ whole genome shotgun (WGS) entry which is preliminary data.</text>
</comment>
<organism evidence="4 5">
    <name type="scientific">Pedobacter albus</name>
    <dbReference type="NCBI Taxonomy" id="3113905"/>
    <lineage>
        <taxon>Bacteria</taxon>
        <taxon>Pseudomonadati</taxon>
        <taxon>Bacteroidota</taxon>
        <taxon>Sphingobacteriia</taxon>
        <taxon>Sphingobacteriales</taxon>
        <taxon>Sphingobacteriaceae</taxon>
        <taxon>Pedobacter</taxon>
    </lineage>
</organism>
<accession>A0ABU7IAF3</accession>
<reference evidence="4 5" key="1">
    <citation type="submission" date="2024-01" db="EMBL/GenBank/DDBJ databases">
        <title>Pedobacter sp. nov., isolated from fresh soil.</title>
        <authorList>
            <person name="Le N.T.T."/>
        </authorList>
    </citation>
    <scope>NUCLEOTIDE SEQUENCE [LARGE SCALE GENOMIC DNA]</scope>
    <source>
        <strain evidence="4 5">KR3-3</strain>
    </source>
</reference>
<feature type="chain" id="PRO_5045452034" evidence="2">
    <location>
        <begin position="25"/>
        <end position="557"/>
    </location>
</feature>
<feature type="transmembrane region" description="Helical" evidence="1">
    <location>
        <begin position="169"/>
        <end position="189"/>
    </location>
</feature>
<keyword evidence="5" id="KW-1185">Reference proteome</keyword>
<evidence type="ECO:0000256" key="1">
    <source>
        <dbReference type="SAM" id="Phobius"/>
    </source>
</evidence>
<keyword evidence="4" id="KW-0418">Kinase</keyword>
<name>A0ABU7IAF3_9SPHI</name>